<dbReference type="Pfam" id="PF03466">
    <property type="entry name" value="LysR_substrate"/>
    <property type="match status" value="1"/>
</dbReference>
<comment type="caution">
    <text evidence="6">The sequence shown here is derived from an EMBL/GenBank/DDBJ whole genome shotgun (WGS) entry which is preliminary data.</text>
</comment>
<dbReference type="PRINTS" id="PR00039">
    <property type="entry name" value="HTHLYSR"/>
</dbReference>
<dbReference type="RefSeq" id="WP_130355856.1">
    <property type="nucleotide sequence ID" value="NZ_SGXC01000001.1"/>
</dbReference>
<dbReference type="EMBL" id="SGXC01000001">
    <property type="protein sequence ID" value="RZS84499.1"/>
    <property type="molecule type" value="Genomic_DNA"/>
</dbReference>
<reference evidence="6 7" key="1">
    <citation type="submission" date="2019-02" db="EMBL/GenBank/DDBJ databases">
        <title>Genomic Encyclopedia of Type Strains, Phase IV (KMG-IV): sequencing the most valuable type-strain genomes for metagenomic binning, comparative biology and taxonomic classification.</title>
        <authorList>
            <person name="Goeker M."/>
        </authorList>
    </citation>
    <scope>NUCLEOTIDE SEQUENCE [LARGE SCALE GENOMIC DNA]</scope>
    <source>
        <strain evidence="6 7">K24</strain>
    </source>
</reference>
<proteinExistence type="inferred from homology"/>
<dbReference type="GO" id="GO:0003700">
    <property type="term" value="F:DNA-binding transcription factor activity"/>
    <property type="evidence" value="ECO:0007669"/>
    <property type="project" value="InterPro"/>
</dbReference>
<comment type="similarity">
    <text evidence="1">Belongs to the LysR transcriptional regulatory family.</text>
</comment>
<evidence type="ECO:0000259" key="5">
    <source>
        <dbReference type="PROSITE" id="PS50931"/>
    </source>
</evidence>
<keyword evidence="2" id="KW-0805">Transcription regulation</keyword>
<keyword evidence="4" id="KW-0804">Transcription</keyword>
<dbReference type="OrthoDB" id="8675247at2"/>
<evidence type="ECO:0000313" key="7">
    <source>
        <dbReference type="Proteomes" id="UP000292445"/>
    </source>
</evidence>
<dbReference type="InterPro" id="IPR005119">
    <property type="entry name" value="LysR_subst-bd"/>
</dbReference>
<dbReference type="Gene3D" id="1.10.10.10">
    <property type="entry name" value="Winged helix-like DNA-binding domain superfamily/Winged helix DNA-binding domain"/>
    <property type="match status" value="1"/>
</dbReference>
<dbReference type="AlphaFoldDB" id="A0A4Q7NHX2"/>
<dbReference type="PANTHER" id="PTHR30419:SF8">
    <property type="entry name" value="NITROGEN ASSIMILATION TRANSCRIPTIONAL ACTIVATOR-RELATED"/>
    <property type="match status" value="1"/>
</dbReference>
<dbReference type="FunFam" id="1.10.10.10:FF:000001">
    <property type="entry name" value="LysR family transcriptional regulator"/>
    <property type="match status" value="1"/>
</dbReference>
<keyword evidence="3" id="KW-0238">DNA-binding</keyword>
<evidence type="ECO:0000256" key="4">
    <source>
        <dbReference type="ARBA" id="ARBA00023163"/>
    </source>
</evidence>
<dbReference type="Proteomes" id="UP000292445">
    <property type="component" value="Unassembled WGS sequence"/>
</dbReference>
<dbReference type="InterPro" id="IPR036388">
    <property type="entry name" value="WH-like_DNA-bd_sf"/>
</dbReference>
<dbReference type="CDD" id="cd08440">
    <property type="entry name" value="PBP2_LTTR_like_4"/>
    <property type="match status" value="1"/>
</dbReference>
<dbReference type="InterPro" id="IPR036390">
    <property type="entry name" value="WH_DNA-bd_sf"/>
</dbReference>
<dbReference type="InterPro" id="IPR050950">
    <property type="entry name" value="HTH-type_LysR_regulators"/>
</dbReference>
<dbReference type="GO" id="GO:0003677">
    <property type="term" value="F:DNA binding"/>
    <property type="evidence" value="ECO:0007669"/>
    <property type="project" value="UniProtKB-KW"/>
</dbReference>
<name>A0A4Q7NHX2_9BURK</name>
<evidence type="ECO:0000313" key="6">
    <source>
        <dbReference type="EMBL" id="RZS84499.1"/>
    </source>
</evidence>
<dbReference type="SUPFAM" id="SSF53850">
    <property type="entry name" value="Periplasmic binding protein-like II"/>
    <property type="match status" value="1"/>
</dbReference>
<accession>A0A4Q7NHX2</accession>
<dbReference type="Gene3D" id="3.40.190.290">
    <property type="match status" value="1"/>
</dbReference>
<sequence>MSFHASLGNLSLKQLRAFVCVAESRSFTSAATLLNLSQSAVSLLVRELESELGLKLLDRTTRSVRMTEAGAELHPVAARVLQDLGAAIAGSRELADRRRGRVRFACSPLQSSLLVPRLIGTFKARYPHITIVLRDTPGGEIIDLVASGEVDLALGVLPADTPFVAAEPLLTDDLLLIHPRSYGWGPRRRPTWKDIAAHPFIALGEHNSTRYLVDYHAAQVGVRLTPACEVAFVWTAIGMVDAGLGLSLIPGHARPIVQKFADVAMQPFEPQRIKRPIALMRHRQRTLSPAAEAFADFLRENFPRHDRRTPAARP</sequence>
<dbReference type="PROSITE" id="PS50931">
    <property type="entry name" value="HTH_LYSR"/>
    <property type="match status" value="1"/>
</dbReference>
<dbReference type="PANTHER" id="PTHR30419">
    <property type="entry name" value="HTH-TYPE TRANSCRIPTIONAL REGULATOR YBHD"/>
    <property type="match status" value="1"/>
</dbReference>
<evidence type="ECO:0000256" key="3">
    <source>
        <dbReference type="ARBA" id="ARBA00023125"/>
    </source>
</evidence>
<dbReference type="InterPro" id="IPR000847">
    <property type="entry name" value="LysR_HTH_N"/>
</dbReference>
<organism evidence="6 7">
    <name type="scientific">Pigmentiphaga kullae</name>
    <dbReference type="NCBI Taxonomy" id="151784"/>
    <lineage>
        <taxon>Bacteria</taxon>
        <taxon>Pseudomonadati</taxon>
        <taxon>Pseudomonadota</taxon>
        <taxon>Betaproteobacteria</taxon>
        <taxon>Burkholderiales</taxon>
        <taxon>Alcaligenaceae</taxon>
        <taxon>Pigmentiphaga</taxon>
    </lineage>
</organism>
<protein>
    <submittedName>
        <fullName evidence="6">LysR family transcriptional regulator</fullName>
    </submittedName>
</protein>
<dbReference type="SUPFAM" id="SSF46785">
    <property type="entry name" value="Winged helix' DNA-binding domain"/>
    <property type="match status" value="1"/>
</dbReference>
<dbReference type="GO" id="GO:0005829">
    <property type="term" value="C:cytosol"/>
    <property type="evidence" value="ECO:0007669"/>
    <property type="project" value="TreeGrafter"/>
</dbReference>
<evidence type="ECO:0000256" key="2">
    <source>
        <dbReference type="ARBA" id="ARBA00023015"/>
    </source>
</evidence>
<gene>
    <name evidence="6" type="ORF">EV675_0516</name>
</gene>
<keyword evidence="7" id="KW-1185">Reference proteome</keyword>
<evidence type="ECO:0000256" key="1">
    <source>
        <dbReference type="ARBA" id="ARBA00009437"/>
    </source>
</evidence>
<feature type="domain" description="HTH lysR-type" evidence="5">
    <location>
        <begin position="10"/>
        <end position="67"/>
    </location>
</feature>
<dbReference type="Pfam" id="PF00126">
    <property type="entry name" value="HTH_1"/>
    <property type="match status" value="1"/>
</dbReference>